<evidence type="ECO:0000313" key="3">
    <source>
        <dbReference type="RefSeq" id="XP_027344831.1"/>
    </source>
</evidence>
<evidence type="ECO:0000256" key="1">
    <source>
        <dbReference type="SAM" id="MobiDB-lite"/>
    </source>
</evidence>
<reference evidence="3" key="2">
    <citation type="submission" date="2025-08" db="UniProtKB">
        <authorList>
            <consortium name="RefSeq"/>
        </authorList>
    </citation>
    <scope>IDENTIFICATION</scope>
    <source>
        <tissue evidence="3">Young leaves</tissue>
    </source>
</reference>
<dbReference type="AlphaFoldDB" id="A0A8B8KM00"/>
<dbReference type="RefSeq" id="XP_027344831.1">
    <property type="nucleotide sequence ID" value="XM_027489030.1"/>
</dbReference>
<feature type="compositionally biased region" description="Polar residues" evidence="1">
    <location>
        <begin position="51"/>
        <end position="63"/>
    </location>
</feature>
<dbReference type="GeneID" id="113857233"/>
<dbReference type="OrthoDB" id="1434219at2759"/>
<dbReference type="KEGG" id="aprc:113857233"/>
<protein>
    <submittedName>
        <fullName evidence="3">Uncharacterized protein LOC113857233</fullName>
    </submittedName>
</protein>
<dbReference type="PANTHER" id="PTHR35099:SF10">
    <property type="entry name" value="BZIP DOMAIN-CONTAINING PROTEIN"/>
    <property type="match status" value="1"/>
</dbReference>
<gene>
    <name evidence="3" type="primary">LOC113857233</name>
</gene>
<sequence length="203" mass="22663">MSDSDDDWVTRALADDTLVADLLLRIRHPQPCLNLHWTVRQPRSRPHHNKPQSTRGSPTTPLSWTDAEPSLHASASGSKAVDPGETTTAKRSRKRKELASLHLTMEKKKATNESLKKIKLDLTSQQTYKTGKAILYPPQFVEAHCHPAQTVQDKVLNDESFVRIAIASSKQKEISNQESSFLLPDLNIPIGEDLNSNDIPELS</sequence>
<organism evidence="2 3">
    <name type="scientific">Abrus precatorius</name>
    <name type="common">Indian licorice</name>
    <name type="synonym">Glycine abrus</name>
    <dbReference type="NCBI Taxonomy" id="3816"/>
    <lineage>
        <taxon>Eukaryota</taxon>
        <taxon>Viridiplantae</taxon>
        <taxon>Streptophyta</taxon>
        <taxon>Embryophyta</taxon>
        <taxon>Tracheophyta</taxon>
        <taxon>Spermatophyta</taxon>
        <taxon>Magnoliopsida</taxon>
        <taxon>eudicotyledons</taxon>
        <taxon>Gunneridae</taxon>
        <taxon>Pentapetalae</taxon>
        <taxon>rosids</taxon>
        <taxon>fabids</taxon>
        <taxon>Fabales</taxon>
        <taxon>Fabaceae</taxon>
        <taxon>Papilionoideae</taxon>
        <taxon>50 kb inversion clade</taxon>
        <taxon>NPAAA clade</taxon>
        <taxon>indigoferoid/millettioid clade</taxon>
        <taxon>Abreae</taxon>
        <taxon>Abrus</taxon>
    </lineage>
</organism>
<proteinExistence type="predicted"/>
<accession>A0A8B8KM00</accession>
<reference evidence="2" key="1">
    <citation type="journal article" date="2019" name="Toxins">
        <title>Detection of Abrin-Like and Prepropulchellin-Like Toxin Genes and Transcripts Using Whole Genome Sequencing and Full-Length Transcript Sequencing of Abrus precatorius.</title>
        <authorList>
            <person name="Hovde B.T."/>
            <person name="Daligault H.E."/>
            <person name="Hanschen E.R."/>
            <person name="Kunde Y.A."/>
            <person name="Johnson M.B."/>
            <person name="Starkenburg S.R."/>
            <person name="Johnson S.L."/>
        </authorList>
    </citation>
    <scope>NUCLEOTIDE SEQUENCE [LARGE SCALE GENOMIC DNA]</scope>
</reference>
<dbReference type="Proteomes" id="UP000694853">
    <property type="component" value="Unplaced"/>
</dbReference>
<keyword evidence="2" id="KW-1185">Reference proteome</keyword>
<name>A0A8B8KM00_ABRPR</name>
<feature type="region of interest" description="Disordered" evidence="1">
    <location>
        <begin position="38"/>
        <end position="97"/>
    </location>
</feature>
<evidence type="ECO:0000313" key="2">
    <source>
        <dbReference type="Proteomes" id="UP000694853"/>
    </source>
</evidence>
<dbReference type="PANTHER" id="PTHR35099">
    <property type="entry name" value="OS02G0182700 PROTEIN"/>
    <property type="match status" value="1"/>
</dbReference>